<dbReference type="PANTHER" id="PTHR42760">
    <property type="entry name" value="SHORT-CHAIN DEHYDROGENASES/REDUCTASES FAMILY MEMBER"/>
    <property type="match status" value="1"/>
</dbReference>
<dbReference type="PANTHER" id="PTHR42760:SF133">
    <property type="entry name" value="3-OXOACYL-[ACYL-CARRIER-PROTEIN] REDUCTASE"/>
    <property type="match status" value="1"/>
</dbReference>
<evidence type="ECO:0000313" key="5">
    <source>
        <dbReference type="Proteomes" id="UP000276379"/>
    </source>
</evidence>
<dbReference type="CDD" id="cd05233">
    <property type="entry name" value="SDR_c"/>
    <property type="match status" value="1"/>
</dbReference>
<comment type="caution">
    <text evidence="4">The sequence shown here is derived from an EMBL/GenBank/DDBJ whole genome shotgun (WGS) entry which is preliminary data.</text>
</comment>
<gene>
    <name evidence="4" type="ORF">CQW44_34695</name>
</gene>
<dbReference type="EMBL" id="PDES01000019">
    <property type="protein sequence ID" value="RRQ79129.1"/>
    <property type="molecule type" value="Genomic_DNA"/>
</dbReference>
<proteinExistence type="inferred from homology"/>
<protein>
    <submittedName>
        <fullName evidence="4">Short-chain dehydrogenase</fullName>
    </submittedName>
</protein>
<dbReference type="InterPro" id="IPR036291">
    <property type="entry name" value="NAD(P)-bd_dom_sf"/>
</dbReference>
<dbReference type="Proteomes" id="UP000276379">
    <property type="component" value="Unassembled WGS sequence"/>
</dbReference>
<reference evidence="4 5" key="1">
    <citation type="submission" date="2017-10" db="EMBL/GenBank/DDBJ databases">
        <title>Draft genome of actinobacteria isolated from guarana (Paullinia cupana (Mart.) Ducke.</title>
        <authorList>
            <person name="Siqueira K.A."/>
            <person name="Liotti R.G."/>
            <person name="Mendes T.A."/>
            <person name="Soares M.A."/>
        </authorList>
    </citation>
    <scope>NUCLEOTIDE SEQUENCE [LARGE SCALE GENOMIC DNA]</scope>
    <source>
        <strain evidence="4 5">199</strain>
    </source>
</reference>
<dbReference type="Pfam" id="PF13561">
    <property type="entry name" value="adh_short_C2"/>
    <property type="match status" value="1"/>
</dbReference>
<evidence type="ECO:0000313" key="4">
    <source>
        <dbReference type="EMBL" id="RRQ79129.1"/>
    </source>
</evidence>
<dbReference type="PROSITE" id="PS00061">
    <property type="entry name" value="ADH_SHORT"/>
    <property type="match status" value="1"/>
</dbReference>
<keyword evidence="5" id="KW-1185">Reference proteome</keyword>
<dbReference type="AlphaFoldDB" id="A0A426RWQ2"/>
<comment type="similarity">
    <text evidence="1">Belongs to the short-chain dehydrogenases/reductases (SDR) family.</text>
</comment>
<dbReference type="PRINTS" id="PR00081">
    <property type="entry name" value="GDHRDH"/>
</dbReference>
<dbReference type="SMART" id="SM00822">
    <property type="entry name" value="PKS_KR"/>
    <property type="match status" value="1"/>
</dbReference>
<name>A0A426RWQ2_9ACTN</name>
<feature type="domain" description="Ketoreductase" evidence="3">
    <location>
        <begin position="7"/>
        <end position="181"/>
    </location>
</feature>
<dbReference type="NCBIfam" id="NF005559">
    <property type="entry name" value="PRK07231.1"/>
    <property type="match status" value="1"/>
</dbReference>
<dbReference type="GO" id="GO:0016616">
    <property type="term" value="F:oxidoreductase activity, acting on the CH-OH group of donors, NAD or NADP as acceptor"/>
    <property type="evidence" value="ECO:0007669"/>
    <property type="project" value="TreeGrafter"/>
</dbReference>
<dbReference type="InterPro" id="IPR057326">
    <property type="entry name" value="KR_dom"/>
</dbReference>
<dbReference type="GO" id="GO:0048038">
    <property type="term" value="F:quinone binding"/>
    <property type="evidence" value="ECO:0007669"/>
    <property type="project" value="TreeGrafter"/>
</dbReference>
<dbReference type="PRINTS" id="PR00080">
    <property type="entry name" value="SDRFAMILY"/>
</dbReference>
<evidence type="ECO:0000256" key="2">
    <source>
        <dbReference type="ARBA" id="ARBA00023002"/>
    </source>
</evidence>
<dbReference type="InterPro" id="IPR020904">
    <property type="entry name" value="Sc_DH/Rdtase_CS"/>
</dbReference>
<dbReference type="InterPro" id="IPR002347">
    <property type="entry name" value="SDR_fam"/>
</dbReference>
<evidence type="ECO:0000256" key="1">
    <source>
        <dbReference type="ARBA" id="ARBA00006484"/>
    </source>
</evidence>
<keyword evidence="2" id="KW-0560">Oxidoreductase</keyword>
<dbReference type="RefSeq" id="WP_125211423.1">
    <property type="nucleotide sequence ID" value="NZ_PDER01000020.1"/>
</dbReference>
<organism evidence="4 5">
    <name type="scientific">Streptomyces griseofuscus</name>
    <dbReference type="NCBI Taxonomy" id="146922"/>
    <lineage>
        <taxon>Bacteria</taxon>
        <taxon>Bacillati</taxon>
        <taxon>Actinomycetota</taxon>
        <taxon>Actinomycetes</taxon>
        <taxon>Kitasatosporales</taxon>
        <taxon>Streptomycetaceae</taxon>
        <taxon>Streptomyces</taxon>
    </lineage>
</organism>
<dbReference type="FunFam" id="3.40.50.720:FF:000084">
    <property type="entry name" value="Short-chain dehydrogenase reductase"/>
    <property type="match status" value="1"/>
</dbReference>
<dbReference type="GO" id="GO:0006633">
    <property type="term" value="P:fatty acid biosynthetic process"/>
    <property type="evidence" value="ECO:0007669"/>
    <property type="project" value="TreeGrafter"/>
</dbReference>
<sequence length="250" mass="26219">MGQLDNKIALVTGASTGIGLGIAERFVKEGATVYITGRRENELKAAAEQLGDRAVPVRGDVSDLADIDRLFTEIRDRSGRLDILVANAGGGELARLGDITEEDYDRTFAINVKGIVFTAQKALPLLDRGGSIILLSSTNASKGVPAMSVYSATKAAIRSLARSWAAELAERGIRVNAVSPGPIETPGILGLAGDNPAARRRLTDSFTTQVPLGRMGRTDEVAALALFLAGDESSFSTGGEFFVDGGLAQI</sequence>
<evidence type="ECO:0000259" key="3">
    <source>
        <dbReference type="SMART" id="SM00822"/>
    </source>
</evidence>
<accession>A0A426RWQ2</accession>
<dbReference type="Gene3D" id="3.40.50.720">
    <property type="entry name" value="NAD(P)-binding Rossmann-like Domain"/>
    <property type="match status" value="1"/>
</dbReference>
<dbReference type="SUPFAM" id="SSF51735">
    <property type="entry name" value="NAD(P)-binding Rossmann-fold domains"/>
    <property type="match status" value="1"/>
</dbReference>